<feature type="transmembrane region" description="Helical" evidence="4">
    <location>
        <begin position="134"/>
        <end position="155"/>
    </location>
</feature>
<dbReference type="InterPro" id="IPR019498">
    <property type="entry name" value="MENTAL"/>
</dbReference>
<evidence type="ECO:0000259" key="6">
    <source>
        <dbReference type="PROSITE" id="PS51439"/>
    </source>
</evidence>
<proteinExistence type="predicted"/>
<evidence type="ECO:0000256" key="1">
    <source>
        <dbReference type="ARBA" id="ARBA00004141"/>
    </source>
</evidence>
<dbReference type="EMBL" id="JAACXV010014353">
    <property type="protein sequence ID" value="KAF7268049.1"/>
    <property type="molecule type" value="Genomic_DNA"/>
</dbReference>
<dbReference type="GO" id="GO:0031902">
    <property type="term" value="C:late endosome membrane"/>
    <property type="evidence" value="ECO:0007669"/>
    <property type="project" value="TreeGrafter"/>
</dbReference>
<accession>A0A834M7N9</accession>
<keyword evidence="4" id="KW-1133">Transmembrane helix</keyword>
<dbReference type="Pfam" id="PF01852">
    <property type="entry name" value="START"/>
    <property type="match status" value="1"/>
</dbReference>
<name>A0A834M7N9_RHYFE</name>
<feature type="domain" description="MENTAL" evidence="6">
    <location>
        <begin position="58"/>
        <end position="231"/>
    </location>
</feature>
<evidence type="ECO:0000256" key="4">
    <source>
        <dbReference type="SAM" id="Phobius"/>
    </source>
</evidence>
<evidence type="ECO:0000259" key="5">
    <source>
        <dbReference type="PROSITE" id="PS50848"/>
    </source>
</evidence>
<dbReference type="AlphaFoldDB" id="A0A834M7N9"/>
<dbReference type="OrthoDB" id="74575at2759"/>
<keyword evidence="3 4" id="KW-0472">Membrane</keyword>
<dbReference type="GO" id="GO:0099044">
    <property type="term" value="P:vesicle tethering to endoplasmic reticulum"/>
    <property type="evidence" value="ECO:0007669"/>
    <property type="project" value="TreeGrafter"/>
</dbReference>
<keyword evidence="2 4" id="KW-0812">Transmembrane</keyword>
<evidence type="ECO:0000313" key="8">
    <source>
        <dbReference type="Proteomes" id="UP000625711"/>
    </source>
</evidence>
<dbReference type="PROSITE" id="PS51439">
    <property type="entry name" value="MENTAL"/>
    <property type="match status" value="1"/>
</dbReference>
<keyword evidence="8" id="KW-1185">Reference proteome</keyword>
<dbReference type="Pfam" id="PF10457">
    <property type="entry name" value="MENTAL"/>
    <property type="match status" value="1"/>
</dbReference>
<dbReference type="InterPro" id="IPR023393">
    <property type="entry name" value="START-like_dom_sf"/>
</dbReference>
<feature type="transmembrane region" description="Helical" evidence="4">
    <location>
        <begin position="167"/>
        <end position="184"/>
    </location>
</feature>
<dbReference type="SMART" id="SM00234">
    <property type="entry name" value="START"/>
    <property type="match status" value="1"/>
</dbReference>
<feature type="transmembrane region" description="Helical" evidence="4">
    <location>
        <begin position="64"/>
        <end position="86"/>
    </location>
</feature>
<gene>
    <name evidence="7" type="ORF">GWI33_018791</name>
</gene>
<reference evidence="7" key="1">
    <citation type="submission" date="2020-08" db="EMBL/GenBank/DDBJ databases">
        <title>Genome sequencing and assembly of the red palm weevil Rhynchophorus ferrugineus.</title>
        <authorList>
            <person name="Dias G.B."/>
            <person name="Bergman C.M."/>
            <person name="Manee M."/>
        </authorList>
    </citation>
    <scope>NUCLEOTIDE SEQUENCE</scope>
    <source>
        <strain evidence="7">AA-2017</strain>
        <tissue evidence="7">Whole larva</tissue>
    </source>
</reference>
<dbReference type="InterPro" id="IPR051869">
    <property type="entry name" value="STARD3"/>
</dbReference>
<comment type="caution">
    <text evidence="7">The sequence shown here is derived from an EMBL/GenBank/DDBJ whole genome shotgun (WGS) entry which is preliminary data.</text>
</comment>
<dbReference type="Proteomes" id="UP000625711">
    <property type="component" value="Unassembled WGS sequence"/>
</dbReference>
<dbReference type="GO" id="GO:0140284">
    <property type="term" value="C:endoplasmic reticulum-endosome membrane contact site"/>
    <property type="evidence" value="ECO:0007669"/>
    <property type="project" value="TreeGrafter"/>
</dbReference>
<feature type="transmembrane region" description="Helical" evidence="4">
    <location>
        <begin position="107"/>
        <end position="128"/>
    </location>
</feature>
<sequence length="471" mass="54282">MTPEGIVRETLYGSTYQNQTNHSPLDISYSQSINTIPSIRDLIISEDLLAGQRLNGRMSNVRRFFCLFVTFDLLFISLMWLICVMLNGENIMKALCEQIIHYSVYTSLFDIVLVAFCRFAALILFYAILYINHWIIISLTTALSCMFLIAKVFLFDWPKSSQPVFEVLLVLASFILSWGEAWFLDFRVIPQETNANRYLITATESERAPLIRSYVQGLPSSYTESVRNFYSPIGTPEGSMYTTEQQLLSGIHQPANLTIEQEQNYKHLAAQALQCTWDLYMKSDWKPEKHQDNAHVYTRKDPNTGTIFKLVTEFDTSPKFLLEELYYEVNELATWNSTVKESHKVQILDERTDISYLISADGAGGLVSSRDFVTLRHWDHIDGRYILASIKTDHPHLPINNNYVRGENGAGGYLMETVPNKQGMCKFTWILNTNLKMNKIPKFVLEKEIIKMMFIYIKELRAHVSKAGERK</sequence>
<dbReference type="PANTHER" id="PTHR46121:SF4">
    <property type="entry name" value="STEROIDOGENIC ACUTE REGULATORY PROTEIN-LIKE"/>
    <property type="match status" value="1"/>
</dbReference>
<evidence type="ECO:0008006" key="9">
    <source>
        <dbReference type="Google" id="ProtNLM"/>
    </source>
</evidence>
<dbReference type="GO" id="GO:0005789">
    <property type="term" value="C:endoplasmic reticulum membrane"/>
    <property type="evidence" value="ECO:0007669"/>
    <property type="project" value="TreeGrafter"/>
</dbReference>
<dbReference type="GO" id="GO:0005765">
    <property type="term" value="C:lysosomal membrane"/>
    <property type="evidence" value="ECO:0007669"/>
    <property type="project" value="TreeGrafter"/>
</dbReference>
<protein>
    <recommendedName>
        <fullName evidence="9">StAR-related lipid transfer protein 3</fullName>
    </recommendedName>
</protein>
<feature type="domain" description="START" evidence="5">
    <location>
        <begin position="285"/>
        <end position="469"/>
    </location>
</feature>
<dbReference type="GO" id="GO:0008289">
    <property type="term" value="F:lipid binding"/>
    <property type="evidence" value="ECO:0007669"/>
    <property type="project" value="InterPro"/>
</dbReference>
<dbReference type="InterPro" id="IPR002913">
    <property type="entry name" value="START_lipid-bd_dom"/>
</dbReference>
<dbReference type="SUPFAM" id="SSF55961">
    <property type="entry name" value="Bet v1-like"/>
    <property type="match status" value="1"/>
</dbReference>
<comment type="subcellular location">
    <subcellularLocation>
        <location evidence="1">Membrane</location>
        <topology evidence="1">Multi-pass membrane protein</topology>
    </subcellularLocation>
</comment>
<evidence type="ECO:0000256" key="2">
    <source>
        <dbReference type="ARBA" id="ARBA00022692"/>
    </source>
</evidence>
<evidence type="ECO:0000313" key="7">
    <source>
        <dbReference type="EMBL" id="KAF7268049.1"/>
    </source>
</evidence>
<evidence type="ECO:0000256" key="3">
    <source>
        <dbReference type="ARBA" id="ARBA00023136"/>
    </source>
</evidence>
<dbReference type="Gene3D" id="3.30.530.20">
    <property type="match status" value="1"/>
</dbReference>
<dbReference type="PANTHER" id="PTHR46121">
    <property type="entry name" value="STEROIDOGENIC ACUTE REGULATORY PROTEIN-LIKE"/>
    <property type="match status" value="1"/>
</dbReference>
<organism evidence="7 8">
    <name type="scientific">Rhynchophorus ferrugineus</name>
    <name type="common">Red palm weevil</name>
    <name type="synonym">Curculio ferrugineus</name>
    <dbReference type="NCBI Taxonomy" id="354439"/>
    <lineage>
        <taxon>Eukaryota</taxon>
        <taxon>Metazoa</taxon>
        <taxon>Ecdysozoa</taxon>
        <taxon>Arthropoda</taxon>
        <taxon>Hexapoda</taxon>
        <taxon>Insecta</taxon>
        <taxon>Pterygota</taxon>
        <taxon>Neoptera</taxon>
        <taxon>Endopterygota</taxon>
        <taxon>Coleoptera</taxon>
        <taxon>Polyphaga</taxon>
        <taxon>Cucujiformia</taxon>
        <taxon>Curculionidae</taxon>
        <taxon>Dryophthorinae</taxon>
        <taxon>Rhynchophorus</taxon>
    </lineage>
</organism>
<dbReference type="PROSITE" id="PS50848">
    <property type="entry name" value="START"/>
    <property type="match status" value="1"/>
</dbReference>